<dbReference type="HAMAP" id="MF_02126">
    <property type="entry name" value="RF_methyltr_PrmC"/>
    <property type="match status" value="1"/>
</dbReference>
<feature type="binding site" evidence="5">
    <location>
        <position position="135"/>
    </location>
    <ligand>
        <name>S-adenosyl-L-methionine</name>
        <dbReference type="ChEBI" id="CHEBI:59789"/>
    </ligand>
</feature>
<dbReference type="EMBL" id="JAHWDQ010000001">
    <property type="protein sequence ID" value="MBW2940270.1"/>
    <property type="molecule type" value="Genomic_DNA"/>
</dbReference>
<dbReference type="CDD" id="cd02440">
    <property type="entry name" value="AdoMet_MTases"/>
    <property type="match status" value="1"/>
</dbReference>
<feature type="binding site" evidence="5">
    <location>
        <begin position="178"/>
        <end position="181"/>
    </location>
    <ligand>
        <name>substrate</name>
    </ligand>
</feature>
<dbReference type="GO" id="GO:0032259">
    <property type="term" value="P:methylation"/>
    <property type="evidence" value="ECO:0007669"/>
    <property type="project" value="UniProtKB-KW"/>
</dbReference>
<protein>
    <recommendedName>
        <fullName evidence="5">Release factor glutamine methyltransferase</fullName>
        <shortName evidence="5">RF MTase</shortName>
        <ecNumber evidence="5">2.1.1.297</ecNumber>
    </recommendedName>
    <alternativeName>
        <fullName evidence="5">N5-glutamine methyltransferase PrmC</fullName>
    </alternativeName>
    <alternativeName>
        <fullName evidence="5">Protein-(glutamine-N5) MTase PrmC</fullName>
    </alternativeName>
    <alternativeName>
        <fullName evidence="5">Protein-glutamine N-methyltransferase PrmC</fullName>
    </alternativeName>
</protein>
<dbReference type="InterPro" id="IPR019874">
    <property type="entry name" value="RF_methyltr_PrmC"/>
</dbReference>
<evidence type="ECO:0000313" key="8">
    <source>
        <dbReference type="EMBL" id="MBW2940270.1"/>
    </source>
</evidence>
<organism evidence="8 9">
    <name type="scientific">Zhongshania aquimaris</name>
    <dbReference type="NCBI Taxonomy" id="2857107"/>
    <lineage>
        <taxon>Bacteria</taxon>
        <taxon>Pseudomonadati</taxon>
        <taxon>Pseudomonadota</taxon>
        <taxon>Gammaproteobacteria</taxon>
        <taxon>Cellvibrionales</taxon>
        <taxon>Spongiibacteraceae</taxon>
        <taxon>Zhongshania</taxon>
    </lineage>
</organism>
<evidence type="ECO:0000256" key="5">
    <source>
        <dbReference type="HAMAP-Rule" id="MF_02126"/>
    </source>
</evidence>
<name>A0ABS6VR84_9GAMM</name>
<reference evidence="8" key="1">
    <citation type="submission" date="2021-07" db="EMBL/GenBank/DDBJ databases">
        <title>Zhongshania sp. CAU 1632 isolated from seawater.</title>
        <authorList>
            <person name="Kim W."/>
        </authorList>
    </citation>
    <scope>NUCLEOTIDE SEQUENCE</scope>
    <source>
        <strain evidence="8">CAU 1632</strain>
    </source>
</reference>
<comment type="function">
    <text evidence="5">Methylates the class 1 translation termination release factors RF1/PrfA and RF2/PrfB on the glutamine residue of the universally conserved GGQ motif.</text>
</comment>
<keyword evidence="1 5" id="KW-0489">Methyltransferase</keyword>
<dbReference type="InterPro" id="IPR040758">
    <property type="entry name" value="PrmC_N"/>
</dbReference>
<evidence type="ECO:0000256" key="2">
    <source>
        <dbReference type="ARBA" id="ARBA00022679"/>
    </source>
</evidence>
<dbReference type="Pfam" id="PF17827">
    <property type="entry name" value="PrmC_N"/>
    <property type="match status" value="1"/>
</dbReference>
<feature type="binding site" evidence="5">
    <location>
        <position position="163"/>
    </location>
    <ligand>
        <name>S-adenosyl-L-methionine</name>
        <dbReference type="ChEBI" id="CHEBI:59789"/>
    </ligand>
</feature>
<proteinExistence type="inferred from homology"/>
<comment type="catalytic activity">
    <reaction evidence="4 5">
        <text>L-glutaminyl-[peptide chain release factor] + S-adenosyl-L-methionine = N(5)-methyl-L-glutaminyl-[peptide chain release factor] + S-adenosyl-L-homocysteine + H(+)</text>
        <dbReference type="Rhea" id="RHEA:42896"/>
        <dbReference type="Rhea" id="RHEA-COMP:10271"/>
        <dbReference type="Rhea" id="RHEA-COMP:10272"/>
        <dbReference type="ChEBI" id="CHEBI:15378"/>
        <dbReference type="ChEBI" id="CHEBI:30011"/>
        <dbReference type="ChEBI" id="CHEBI:57856"/>
        <dbReference type="ChEBI" id="CHEBI:59789"/>
        <dbReference type="ChEBI" id="CHEBI:61891"/>
        <dbReference type="EC" id="2.1.1.297"/>
    </reaction>
</comment>
<dbReference type="Proteomes" id="UP001166291">
    <property type="component" value="Unassembled WGS sequence"/>
</dbReference>
<feature type="binding site" evidence="5">
    <location>
        <begin position="112"/>
        <end position="116"/>
    </location>
    <ligand>
        <name>S-adenosyl-L-methionine</name>
        <dbReference type="ChEBI" id="CHEBI:59789"/>
    </ligand>
</feature>
<dbReference type="PROSITE" id="PS00092">
    <property type="entry name" value="N6_MTASE"/>
    <property type="match status" value="1"/>
</dbReference>
<dbReference type="GO" id="GO:0102559">
    <property type="term" value="F:peptide chain release factor N(5)-glutamine methyltransferase activity"/>
    <property type="evidence" value="ECO:0007669"/>
    <property type="project" value="UniProtKB-EC"/>
</dbReference>
<sequence>MAKRQQLRGISDTPDLDVALLLCHCIAKPRSYLYSWPERELDASQEQQFRALLDRRIAGEPIAHILGERDFWSLRLAVSPLTLIPRPDTECLVERAIAMLDGQRAPRVLDLGTGTGAIALAIASERADAVILATDFSAEVLSLAEQNRDTLKLNHVQLVCSHWFESIPAQRFQLIVSNPPYIDPQDIHLIEGDVRFEPKSALVAEDGGMADLQHIISVAPDYLKSGGKLLLEHGYNQAELVRECLRERGFVDVGSQVDYGGNERISWGTWQ</sequence>
<keyword evidence="3 5" id="KW-0949">S-adenosyl-L-methionine</keyword>
<dbReference type="EC" id="2.1.1.297" evidence="5"/>
<dbReference type="InterPro" id="IPR050320">
    <property type="entry name" value="N5-glutamine_MTase"/>
</dbReference>
<evidence type="ECO:0000259" key="6">
    <source>
        <dbReference type="Pfam" id="PF05175"/>
    </source>
</evidence>
<dbReference type="InterPro" id="IPR002052">
    <property type="entry name" value="DNA_methylase_N6_adenine_CS"/>
</dbReference>
<comment type="caution">
    <text evidence="8">The sequence shown here is derived from an EMBL/GenBank/DDBJ whole genome shotgun (WGS) entry which is preliminary data.</text>
</comment>
<dbReference type="Pfam" id="PF05175">
    <property type="entry name" value="MTS"/>
    <property type="match status" value="1"/>
</dbReference>
<keyword evidence="2 5" id="KW-0808">Transferase</keyword>
<feature type="domain" description="Release factor glutamine methyltransferase N-terminal" evidence="7">
    <location>
        <begin position="5"/>
        <end position="67"/>
    </location>
</feature>
<evidence type="ECO:0000259" key="7">
    <source>
        <dbReference type="Pfam" id="PF17827"/>
    </source>
</evidence>
<evidence type="ECO:0000313" key="9">
    <source>
        <dbReference type="Proteomes" id="UP001166291"/>
    </source>
</evidence>
<dbReference type="InterPro" id="IPR007848">
    <property type="entry name" value="Small_mtfrase_dom"/>
</dbReference>
<gene>
    <name evidence="5 8" type="primary">prmC</name>
    <name evidence="8" type="ORF">KXJ70_05760</name>
</gene>
<dbReference type="NCBIfam" id="TIGR00536">
    <property type="entry name" value="hemK_fam"/>
    <property type="match status" value="1"/>
</dbReference>
<evidence type="ECO:0000256" key="3">
    <source>
        <dbReference type="ARBA" id="ARBA00022691"/>
    </source>
</evidence>
<evidence type="ECO:0000256" key="4">
    <source>
        <dbReference type="ARBA" id="ARBA00048391"/>
    </source>
</evidence>
<evidence type="ECO:0000256" key="1">
    <source>
        <dbReference type="ARBA" id="ARBA00022603"/>
    </source>
</evidence>
<keyword evidence="9" id="KW-1185">Reference proteome</keyword>
<comment type="similarity">
    <text evidence="5">Belongs to the protein N5-glutamine methyltransferase family. PrmC subfamily.</text>
</comment>
<dbReference type="NCBIfam" id="TIGR03534">
    <property type="entry name" value="RF_mod_PrmC"/>
    <property type="match status" value="1"/>
</dbReference>
<dbReference type="PANTHER" id="PTHR18895:SF74">
    <property type="entry name" value="MTRF1L RELEASE FACTOR GLUTAMINE METHYLTRANSFERASE"/>
    <property type="match status" value="1"/>
</dbReference>
<dbReference type="PANTHER" id="PTHR18895">
    <property type="entry name" value="HEMK METHYLTRANSFERASE"/>
    <property type="match status" value="1"/>
</dbReference>
<accession>A0ABS6VR84</accession>
<feature type="domain" description="Methyltransferase small" evidence="6">
    <location>
        <begin position="99"/>
        <end position="186"/>
    </location>
</feature>
<dbReference type="InterPro" id="IPR004556">
    <property type="entry name" value="HemK-like"/>
</dbReference>
<feature type="binding site" evidence="5">
    <location>
        <position position="178"/>
    </location>
    <ligand>
        <name>S-adenosyl-L-methionine</name>
        <dbReference type="ChEBI" id="CHEBI:59789"/>
    </ligand>
</feature>